<proteinExistence type="predicted"/>
<dbReference type="Pfam" id="PF02127">
    <property type="entry name" value="Peptidase_M18"/>
    <property type="match status" value="1"/>
</dbReference>
<keyword evidence="2" id="KW-1185">Reference proteome</keyword>
<dbReference type="SUPFAM" id="SSF53187">
    <property type="entry name" value="Zn-dependent exopeptidases"/>
    <property type="match status" value="1"/>
</dbReference>
<dbReference type="EMBL" id="CP126648">
    <property type="protein sequence ID" value="WJZ81235.1"/>
    <property type="molecule type" value="Genomic_DNA"/>
</dbReference>
<dbReference type="InterPro" id="IPR001948">
    <property type="entry name" value="Peptidase_M18"/>
</dbReference>
<accession>A0ABY9BEL5</accession>
<dbReference type="PANTHER" id="PTHR28570:SF16">
    <property type="entry name" value="ASPARTYL AMINOPEPTIDASE-RELATED"/>
    <property type="match status" value="1"/>
</dbReference>
<dbReference type="Proteomes" id="UP001227230">
    <property type="component" value="Chromosome 1"/>
</dbReference>
<name>A0ABY9BEL5_VITVI</name>
<organism evidence="1 2">
    <name type="scientific">Vitis vinifera</name>
    <name type="common">Grape</name>
    <dbReference type="NCBI Taxonomy" id="29760"/>
    <lineage>
        <taxon>Eukaryota</taxon>
        <taxon>Viridiplantae</taxon>
        <taxon>Streptophyta</taxon>
        <taxon>Embryophyta</taxon>
        <taxon>Tracheophyta</taxon>
        <taxon>Spermatophyta</taxon>
        <taxon>Magnoliopsida</taxon>
        <taxon>eudicotyledons</taxon>
        <taxon>Gunneridae</taxon>
        <taxon>Pentapetalae</taxon>
        <taxon>rosids</taxon>
        <taxon>Vitales</taxon>
        <taxon>Vitaceae</taxon>
        <taxon>Viteae</taxon>
        <taxon>Vitis</taxon>
    </lineage>
</organism>
<reference evidence="1 2" key="1">
    <citation type="journal article" date="2023" name="Hortic Res">
        <title>The complete reference genome for grapevine (Vitis vinifera L.) genetics and breeding.</title>
        <authorList>
            <person name="Shi X."/>
            <person name="Cao S."/>
            <person name="Wang X."/>
            <person name="Huang S."/>
            <person name="Wang Y."/>
            <person name="Liu Z."/>
            <person name="Liu W."/>
            <person name="Leng X."/>
            <person name="Peng Y."/>
            <person name="Wang N."/>
            <person name="Wang Y."/>
            <person name="Ma Z."/>
            <person name="Xu X."/>
            <person name="Zhang F."/>
            <person name="Xue H."/>
            <person name="Zhong H."/>
            <person name="Wang Y."/>
            <person name="Zhang K."/>
            <person name="Velt A."/>
            <person name="Avia K."/>
            <person name="Holtgrawe D."/>
            <person name="Grimplet J."/>
            <person name="Matus J.T."/>
            <person name="Ware D."/>
            <person name="Wu X."/>
            <person name="Wang H."/>
            <person name="Liu C."/>
            <person name="Fang Y."/>
            <person name="Rustenholz C."/>
            <person name="Cheng Z."/>
            <person name="Xiao H."/>
            <person name="Zhou Y."/>
        </authorList>
    </citation>
    <scope>NUCLEOTIDE SEQUENCE [LARGE SCALE GENOMIC DNA]</scope>
    <source>
        <strain evidence="2">cv. Pinot noir / PN40024</strain>
        <tissue evidence="1">Leaf</tissue>
    </source>
</reference>
<sequence length="55" mass="6296">MKVFIFSRRLDNLCMLLYSLKALRDAIASKSIFEDETCVRTVALFDHEEIGSDLA</sequence>
<dbReference type="Gene3D" id="3.40.630.10">
    <property type="entry name" value="Zn peptidases"/>
    <property type="match status" value="1"/>
</dbReference>
<gene>
    <name evidence="1" type="ORF">VitviT2T_001088</name>
</gene>
<dbReference type="PANTHER" id="PTHR28570">
    <property type="entry name" value="ASPARTYL AMINOPEPTIDASE"/>
    <property type="match status" value="1"/>
</dbReference>
<protein>
    <submittedName>
        <fullName evidence="1">Uncharacterized protein</fullName>
    </submittedName>
</protein>
<evidence type="ECO:0000313" key="1">
    <source>
        <dbReference type="EMBL" id="WJZ81235.1"/>
    </source>
</evidence>
<evidence type="ECO:0000313" key="2">
    <source>
        <dbReference type="Proteomes" id="UP001227230"/>
    </source>
</evidence>